<dbReference type="OrthoDB" id="9815953at2"/>
<protein>
    <submittedName>
        <fullName evidence="1">Putative sporulation protein YyaC</fullName>
    </submittedName>
</protein>
<name>A0A0J8D6Q3_CLOCY</name>
<dbReference type="SUPFAM" id="SSF53163">
    <property type="entry name" value="HybD-like"/>
    <property type="match status" value="1"/>
</dbReference>
<evidence type="ECO:0000313" key="2">
    <source>
        <dbReference type="Proteomes" id="UP000036756"/>
    </source>
</evidence>
<dbReference type="Proteomes" id="UP000036756">
    <property type="component" value="Unassembled WGS sequence"/>
</dbReference>
<dbReference type="InterPro" id="IPR023430">
    <property type="entry name" value="Pept_HybD-like_dom_sf"/>
</dbReference>
<gene>
    <name evidence="1" type="primary">yyaC</name>
    <name evidence="1" type="ORF">CLCY_3c00320</name>
</gene>
<sequence>MNKAQKYNFSIDTKAENAIMTICKSLKEIINDIYTSHQNIVVLCIGTDRSTGDSLGPLVGTRLSEALKGSNITVLGTLHEPVHAKNIGDNIEYINSSISNPFVIAIDASLGRVDKVGYVSIFDGPIRPGAGVNKSLPHIGDIGITGVINVSGFMEYMVLQNTRLSLVMDLAEKIASSIYFTLKDYSFSKFSARA</sequence>
<dbReference type="EMBL" id="LFVU01000026">
    <property type="protein sequence ID" value="KMT21765.1"/>
    <property type="molecule type" value="Genomic_DNA"/>
</dbReference>
<organism evidence="1 2">
    <name type="scientific">Clostridium cylindrosporum DSM 605</name>
    <dbReference type="NCBI Taxonomy" id="1121307"/>
    <lineage>
        <taxon>Bacteria</taxon>
        <taxon>Bacillati</taxon>
        <taxon>Bacillota</taxon>
        <taxon>Clostridia</taxon>
        <taxon>Eubacteriales</taxon>
        <taxon>Clostridiaceae</taxon>
        <taxon>Clostridium</taxon>
    </lineage>
</organism>
<evidence type="ECO:0000313" key="1">
    <source>
        <dbReference type="EMBL" id="KMT21765.1"/>
    </source>
</evidence>
<dbReference type="AlphaFoldDB" id="A0A0J8D6Q3"/>
<dbReference type="PATRIC" id="fig|1121307.3.peg.1386"/>
<dbReference type="STRING" id="1121307.CLCY_3c00320"/>
<comment type="caution">
    <text evidence="1">The sequence shown here is derived from an EMBL/GenBank/DDBJ whole genome shotgun (WGS) entry which is preliminary data.</text>
</comment>
<dbReference type="NCBIfam" id="TIGR02841">
    <property type="entry name" value="spore_YyaC"/>
    <property type="match status" value="1"/>
</dbReference>
<accession>A0A0J8D6Q3</accession>
<keyword evidence="2" id="KW-1185">Reference proteome</keyword>
<dbReference type="Pfam" id="PF06866">
    <property type="entry name" value="DUF1256"/>
    <property type="match status" value="1"/>
</dbReference>
<dbReference type="InterPro" id="IPR009665">
    <property type="entry name" value="YyaC"/>
</dbReference>
<reference evidence="1 2" key="1">
    <citation type="submission" date="2015-06" db="EMBL/GenBank/DDBJ databases">
        <title>Draft genome sequence of the purine-degrading Clostridium cylindrosporum HC-1 (DSM 605).</title>
        <authorList>
            <person name="Poehlein A."/>
            <person name="Schiel-Bengelsdorf B."/>
            <person name="Bengelsdorf F."/>
            <person name="Daniel R."/>
            <person name="Duerre P."/>
        </authorList>
    </citation>
    <scope>NUCLEOTIDE SEQUENCE [LARGE SCALE GENOMIC DNA]</scope>
    <source>
        <strain evidence="1 2">DSM 605</strain>
    </source>
</reference>
<dbReference type="RefSeq" id="WP_048570426.1">
    <property type="nucleotide sequence ID" value="NZ_LFVU01000026.1"/>
</dbReference>
<proteinExistence type="predicted"/>